<feature type="signal peptide" evidence="1">
    <location>
        <begin position="1"/>
        <end position="24"/>
    </location>
</feature>
<accession>A0A5C8KZV5</accession>
<dbReference type="RefSeq" id="WP_147890353.1">
    <property type="nucleotide sequence ID" value="NZ_VRTS01000001.1"/>
</dbReference>
<proteinExistence type="predicted"/>
<name>A0A5C8KZV5_9GAMM</name>
<evidence type="ECO:0008006" key="4">
    <source>
        <dbReference type="Google" id="ProtNLM"/>
    </source>
</evidence>
<dbReference type="EMBL" id="VRTS01000001">
    <property type="protein sequence ID" value="TXK65681.1"/>
    <property type="molecule type" value="Genomic_DNA"/>
</dbReference>
<sequence>MTIVAARNVALVALGLILPSLALADARQELVSAFGKAFDREAYRIEVDSPGQRGGQAQIDVQLPDRFHMRSAEGEFIIHPQGTWAQHGGQWMRMPMDMSSMVAAYAQPSREEAEAELTQVERIGEEQVRGCASTLYRYRNSEGTAVAAVCRETGLPVRIQTEGGEPVTLYYDFDTAIDIRPPN</sequence>
<dbReference type="Proteomes" id="UP000321248">
    <property type="component" value="Unassembled WGS sequence"/>
</dbReference>
<reference evidence="2 3" key="1">
    <citation type="submission" date="2019-08" db="EMBL/GenBank/DDBJ databases">
        <authorList>
            <person name="Karlyshev A.V."/>
        </authorList>
    </citation>
    <scope>NUCLEOTIDE SEQUENCE [LARGE SCALE GENOMIC DNA]</scope>
    <source>
        <strain evidence="2 3">Alg18-2.2</strain>
    </source>
</reference>
<evidence type="ECO:0000256" key="1">
    <source>
        <dbReference type="SAM" id="SignalP"/>
    </source>
</evidence>
<keyword evidence="3" id="KW-1185">Reference proteome</keyword>
<dbReference type="OrthoDB" id="5957772at2"/>
<organism evidence="2 3">
    <name type="scientific">Alkalisalibacterium limincola</name>
    <dbReference type="NCBI Taxonomy" id="2699169"/>
    <lineage>
        <taxon>Bacteria</taxon>
        <taxon>Pseudomonadati</taxon>
        <taxon>Pseudomonadota</taxon>
        <taxon>Gammaproteobacteria</taxon>
        <taxon>Lysobacterales</taxon>
        <taxon>Lysobacteraceae</taxon>
        <taxon>Alkalisalibacterium</taxon>
    </lineage>
</organism>
<keyword evidence="1" id="KW-0732">Signal</keyword>
<protein>
    <recommendedName>
        <fullName evidence="4">Outer membrane lipoprotein carrier protein LolA</fullName>
    </recommendedName>
</protein>
<evidence type="ECO:0000313" key="3">
    <source>
        <dbReference type="Proteomes" id="UP000321248"/>
    </source>
</evidence>
<dbReference type="AlphaFoldDB" id="A0A5C8KZV5"/>
<comment type="caution">
    <text evidence="2">The sequence shown here is derived from an EMBL/GenBank/DDBJ whole genome shotgun (WGS) entry which is preliminary data.</text>
</comment>
<evidence type="ECO:0000313" key="2">
    <source>
        <dbReference type="EMBL" id="TXK65681.1"/>
    </source>
</evidence>
<feature type="chain" id="PRO_5022952759" description="Outer membrane lipoprotein carrier protein LolA" evidence="1">
    <location>
        <begin position="25"/>
        <end position="183"/>
    </location>
</feature>
<gene>
    <name evidence="2" type="ORF">FU658_00720</name>
</gene>